<evidence type="ECO:0000259" key="1">
    <source>
        <dbReference type="Pfam" id="PF08818"/>
    </source>
</evidence>
<proteinExistence type="predicted"/>
<name>A0A0S1AVQ9_9GAMM</name>
<dbReference type="SUPFAM" id="SSF159888">
    <property type="entry name" value="YdhG-like"/>
    <property type="match status" value="1"/>
</dbReference>
<dbReference type="InterPro" id="IPR014922">
    <property type="entry name" value="YdhG-like"/>
</dbReference>
<dbReference type="EMBL" id="CP012900">
    <property type="protein sequence ID" value="ALJ26889.1"/>
    <property type="molecule type" value="Genomic_DNA"/>
</dbReference>
<evidence type="ECO:0000313" key="2">
    <source>
        <dbReference type="EMBL" id="ALJ26889.1"/>
    </source>
</evidence>
<sequence>MATKSVKELLDDVRLLGDEQFSLVESVRKLVRETIPSVTEEVKYGGILFASGVQFCGVFAYKQHVSVEFGSGARIKDTAGHLEGGGKGRRHLKLRSADDIRAKALAHYLPLALEAARSGA</sequence>
<feature type="domain" description="YdhG-like" evidence="1">
    <location>
        <begin position="24"/>
        <end position="109"/>
    </location>
</feature>
<dbReference type="AlphaFoldDB" id="A0A0S1AVQ9"/>
<accession>A0A0S1AVQ9</accession>
<dbReference type="Gene3D" id="3.90.1150.200">
    <property type="match status" value="1"/>
</dbReference>
<dbReference type="OrthoDB" id="7619808at2"/>
<dbReference type="Proteomes" id="UP000061010">
    <property type="component" value="Chromosome"/>
</dbReference>
<evidence type="ECO:0000313" key="3">
    <source>
        <dbReference type="Proteomes" id="UP000061010"/>
    </source>
</evidence>
<gene>
    <name evidence="2" type="ORF">AOT14_04390</name>
</gene>
<dbReference type="KEGG" id="sacz:AOT14_04390"/>
<dbReference type="RefSeq" id="WP_054662300.1">
    <property type="nucleotide sequence ID" value="NZ_DAMDNZ010000013.1"/>
</dbReference>
<dbReference type="Pfam" id="PF08818">
    <property type="entry name" value="DUF1801"/>
    <property type="match status" value="1"/>
</dbReference>
<dbReference type="PATRIC" id="fig|128780.6.peg.447"/>
<keyword evidence="3" id="KW-1185">Reference proteome</keyword>
<reference evidence="2 3" key="1">
    <citation type="journal article" date="2015" name="Genome Announc.">
        <title>Complete Genome Sequencing of Stenotrophomonas acidaminiphila ZAC14D2_NAIMI4_2, a Multidrug-Resistant Strain Isolated from Sediments of a Polluted River in Mexico, Uncovers New Antibiotic Resistance Genes and a Novel Class-II Lasso Peptide Biosynthesis Gene Cluster.</title>
        <authorList>
            <person name="Vinuesa P."/>
            <person name="Ochoa-Sanchez L.E."/>
        </authorList>
    </citation>
    <scope>NUCLEOTIDE SEQUENCE [LARGE SCALE GENOMIC DNA]</scope>
    <source>
        <strain evidence="2 3">ZAC14D2_NAIMI4_2</strain>
    </source>
</reference>
<protein>
    <recommendedName>
        <fullName evidence="1">YdhG-like domain-containing protein</fullName>
    </recommendedName>
</protein>
<organism evidence="2 3">
    <name type="scientific">Stenotrophomonas acidaminiphila</name>
    <dbReference type="NCBI Taxonomy" id="128780"/>
    <lineage>
        <taxon>Bacteria</taxon>
        <taxon>Pseudomonadati</taxon>
        <taxon>Pseudomonadota</taxon>
        <taxon>Gammaproteobacteria</taxon>
        <taxon>Lysobacterales</taxon>
        <taxon>Lysobacteraceae</taxon>
        <taxon>Stenotrophomonas</taxon>
    </lineage>
</organism>